<organism evidence="1 2">
    <name type="scientific">Sphaerobolus stellatus (strain SS14)</name>
    <dbReference type="NCBI Taxonomy" id="990650"/>
    <lineage>
        <taxon>Eukaryota</taxon>
        <taxon>Fungi</taxon>
        <taxon>Dikarya</taxon>
        <taxon>Basidiomycota</taxon>
        <taxon>Agaricomycotina</taxon>
        <taxon>Agaricomycetes</taxon>
        <taxon>Phallomycetidae</taxon>
        <taxon>Geastrales</taxon>
        <taxon>Sphaerobolaceae</taxon>
        <taxon>Sphaerobolus</taxon>
    </lineage>
</organism>
<reference evidence="1 2" key="1">
    <citation type="submission" date="2014-06" db="EMBL/GenBank/DDBJ databases">
        <title>Evolutionary Origins and Diversification of the Mycorrhizal Mutualists.</title>
        <authorList>
            <consortium name="DOE Joint Genome Institute"/>
            <consortium name="Mycorrhizal Genomics Consortium"/>
            <person name="Kohler A."/>
            <person name="Kuo A."/>
            <person name="Nagy L.G."/>
            <person name="Floudas D."/>
            <person name="Copeland A."/>
            <person name="Barry K.W."/>
            <person name="Cichocki N."/>
            <person name="Veneault-Fourrey C."/>
            <person name="LaButti K."/>
            <person name="Lindquist E.A."/>
            <person name="Lipzen A."/>
            <person name="Lundell T."/>
            <person name="Morin E."/>
            <person name="Murat C."/>
            <person name="Riley R."/>
            <person name="Ohm R."/>
            <person name="Sun H."/>
            <person name="Tunlid A."/>
            <person name="Henrissat B."/>
            <person name="Grigoriev I.V."/>
            <person name="Hibbett D.S."/>
            <person name="Martin F."/>
        </authorList>
    </citation>
    <scope>NUCLEOTIDE SEQUENCE [LARGE SCALE GENOMIC DNA]</scope>
    <source>
        <strain evidence="1 2">SS14</strain>
    </source>
</reference>
<name>A0A0C9UMP6_SPHS4</name>
<sequence length="611" mass="69241">MGTNILPKTGLITVPEDAEIDFPQTAKEIIHPYFSIKLWSRLHCDTAGHILCFQDRVSGVHWKVSGSEFSIWVDALCEGEAMLTYPPDALRFAPSSSALGDFSDRDTVVSTSSRGYASSLSSGVPGPGYCSGKGLKWLGAKALIPINTLVMWTQVSSEASKLLETWKSSNMETDSIDYMGLLKIIFDLTEYLRPRYPSFVRSSVGSNLKKLAIFLSSLSQDQLTGMGSDLLRIIEFYADLVKNIPQTHLFIEKALYGPESLNLRGCPLELLFIALVRRCLVFLNGQEHPSFKKHYILRLSSQISKNRFIAIPGSSVEEDEPTLQKIALSFSSQYTNTEREFIMPWLQEDYVYSTWPIQEHWQWCSKIISGAGSISLLIDQLSRPTELSNVELLQLTSDFRLRLGYLSCRNMDISLRTNTVRAMINIISIYTKIWKFENSLGFKLSAPYPEEQLVHEAFNVLVGMLPSIKYTLPGVGTDSLPTSIEDELYQLYQNILKNRYFEPDDSHLDMGLDLHRKMFKLLSQHGISCLDPDERLKGFGKEILEEVEEDLLLCGAGVRGSSLRARRFVGIVILKLFSCFEWKLAYRRCEPLNTLFIYSRSHMTPTDYYSA</sequence>
<dbReference type="HOGENOM" id="CLU_031069_0_0_1"/>
<dbReference type="EMBL" id="KN837269">
    <property type="protein sequence ID" value="KIJ30097.1"/>
    <property type="molecule type" value="Genomic_DNA"/>
</dbReference>
<evidence type="ECO:0000313" key="1">
    <source>
        <dbReference type="EMBL" id="KIJ30097.1"/>
    </source>
</evidence>
<protein>
    <submittedName>
        <fullName evidence="1">Uncharacterized protein</fullName>
    </submittedName>
</protein>
<dbReference type="Proteomes" id="UP000054279">
    <property type="component" value="Unassembled WGS sequence"/>
</dbReference>
<proteinExistence type="predicted"/>
<accession>A0A0C9UMP6</accession>
<evidence type="ECO:0000313" key="2">
    <source>
        <dbReference type="Proteomes" id="UP000054279"/>
    </source>
</evidence>
<gene>
    <name evidence="1" type="ORF">M422DRAFT_53912</name>
</gene>
<dbReference type="AlphaFoldDB" id="A0A0C9UMP6"/>
<keyword evidence="2" id="KW-1185">Reference proteome</keyword>